<dbReference type="EMBL" id="SNZW01000015">
    <property type="protein sequence ID" value="TDS14416.1"/>
    <property type="molecule type" value="Genomic_DNA"/>
</dbReference>
<dbReference type="Proteomes" id="UP000295274">
    <property type="component" value="Unassembled WGS sequence"/>
</dbReference>
<accession>A0A4R7D654</accession>
<protein>
    <recommendedName>
        <fullName evidence="3">Outer membrane protein with beta-barrel domain</fullName>
    </recommendedName>
</protein>
<evidence type="ECO:0008006" key="3">
    <source>
        <dbReference type="Google" id="ProtNLM"/>
    </source>
</evidence>
<keyword evidence="2" id="KW-1185">Reference proteome</keyword>
<evidence type="ECO:0000313" key="1">
    <source>
        <dbReference type="EMBL" id="TDS14416.1"/>
    </source>
</evidence>
<reference evidence="1 2" key="1">
    <citation type="submission" date="2019-03" db="EMBL/GenBank/DDBJ databases">
        <title>Genomic Encyclopedia of Type Strains, Phase III (KMG-III): the genomes of soil and plant-associated and newly described type strains.</title>
        <authorList>
            <person name="Whitman W."/>
        </authorList>
    </citation>
    <scope>NUCLEOTIDE SEQUENCE [LARGE SCALE GENOMIC DNA]</scope>
    <source>
        <strain evidence="1 2">CECT 8455</strain>
    </source>
</reference>
<dbReference type="AlphaFoldDB" id="A0A4R7D654"/>
<evidence type="ECO:0000313" key="2">
    <source>
        <dbReference type="Proteomes" id="UP000295274"/>
    </source>
</evidence>
<comment type="caution">
    <text evidence="1">The sequence shown here is derived from an EMBL/GenBank/DDBJ whole genome shotgun (WGS) entry which is preliminary data.</text>
</comment>
<gene>
    <name evidence="1" type="ORF">DFQ03_2503</name>
</gene>
<proteinExistence type="predicted"/>
<name>A0A4R7D654_9FLAO</name>
<organism evidence="1 2">
    <name type="scientific">Maribacter caenipelagi</name>
    <dbReference type="NCBI Taxonomy" id="1447781"/>
    <lineage>
        <taxon>Bacteria</taxon>
        <taxon>Pseudomonadati</taxon>
        <taxon>Bacteroidota</taxon>
        <taxon>Flavobacteriia</taxon>
        <taxon>Flavobacteriales</taxon>
        <taxon>Flavobacteriaceae</taxon>
        <taxon>Maribacter</taxon>
    </lineage>
</organism>
<sequence>MKVLVRSFLFMFVIIAKGQTIEEPPVSNLPSSLTGLSVTGHAYPASAIGDVHKSFMVQYGVSKSMQLELQGFYDRYILSERFRSSLLAKVYLNERLYLLGGVEAEIATENTEVGQSPYRIGFVTGLGYDVDPNLIIELKANIQLNNPSMGAFGEKHVVMPAALTLGSKWKF</sequence>